<dbReference type="AlphaFoldDB" id="A0AAP0QHT4"/>
<dbReference type="Proteomes" id="UP001428341">
    <property type="component" value="Unassembled WGS sequence"/>
</dbReference>
<accession>A0AAP0QHT4</accession>
<dbReference type="Pfam" id="PF02781">
    <property type="entry name" value="G6PD_C"/>
    <property type="match status" value="1"/>
</dbReference>
<dbReference type="Gene3D" id="3.30.360.10">
    <property type="entry name" value="Dihydrodipicolinate Reductase, domain 2"/>
    <property type="match status" value="1"/>
</dbReference>
<keyword evidence="1" id="KW-0521">NADP</keyword>
<protein>
    <recommendedName>
        <fullName evidence="3">Glucose-6-phosphate dehydrogenase C-terminal domain-containing protein</fullName>
    </recommendedName>
</protein>
<feature type="domain" description="Glucose-6-phosphate dehydrogenase C-terminal" evidence="3">
    <location>
        <begin position="26"/>
        <end position="90"/>
    </location>
</feature>
<gene>
    <name evidence="4" type="ORF">WN944_003247</name>
</gene>
<evidence type="ECO:0000313" key="4">
    <source>
        <dbReference type="EMBL" id="KAK9192554.1"/>
    </source>
</evidence>
<dbReference type="PANTHER" id="PTHR23429:SF4">
    <property type="entry name" value="INACTIVE GLUCOSE-6-PHOSPHATE 1-DEHYDROGENASE 4, CHLOROPLASTIC"/>
    <property type="match status" value="1"/>
</dbReference>
<keyword evidence="2" id="KW-0119">Carbohydrate metabolism</keyword>
<dbReference type="PANTHER" id="PTHR23429">
    <property type="entry name" value="GLUCOSE-6-PHOSPHATE 1-DEHYDROGENASE G6PD"/>
    <property type="match status" value="1"/>
</dbReference>
<dbReference type="GO" id="GO:0004345">
    <property type="term" value="F:glucose-6-phosphate dehydrogenase activity"/>
    <property type="evidence" value="ECO:0007669"/>
    <property type="project" value="InterPro"/>
</dbReference>
<dbReference type="GO" id="GO:0006006">
    <property type="term" value="P:glucose metabolic process"/>
    <property type="evidence" value="ECO:0007669"/>
    <property type="project" value="InterPro"/>
</dbReference>
<keyword evidence="5" id="KW-1185">Reference proteome</keyword>
<comment type="caution">
    <text evidence="4">The sequence shown here is derived from an EMBL/GenBank/DDBJ whole genome shotgun (WGS) entry which is preliminary data.</text>
</comment>
<evidence type="ECO:0000256" key="2">
    <source>
        <dbReference type="ARBA" id="ARBA00023277"/>
    </source>
</evidence>
<sequence>MYFVVVLYIELYIDNASWDGNIYHEKFGHNIDLATNELILWDVPNEAILVRVNNKVPVLGLQLDASEVNLLYKDKYNVEVPDSYEHLLLDGRQEEYCTRTIRAGW</sequence>
<evidence type="ECO:0000256" key="1">
    <source>
        <dbReference type="ARBA" id="ARBA00022857"/>
    </source>
</evidence>
<dbReference type="GO" id="GO:0050661">
    <property type="term" value="F:NADP binding"/>
    <property type="evidence" value="ECO:0007669"/>
    <property type="project" value="InterPro"/>
</dbReference>
<reference evidence="4 5" key="1">
    <citation type="submission" date="2024-05" db="EMBL/GenBank/DDBJ databases">
        <title>Haplotype-resolved chromosome-level genome assembly of Huyou (Citrus changshanensis).</title>
        <authorList>
            <person name="Miao C."/>
            <person name="Chen W."/>
            <person name="Wu Y."/>
            <person name="Wang L."/>
            <person name="Zhao S."/>
            <person name="Grierson D."/>
            <person name="Xu C."/>
            <person name="Chen K."/>
        </authorList>
    </citation>
    <scope>NUCLEOTIDE SEQUENCE [LARGE SCALE GENOMIC DNA]</scope>
    <source>
        <strain evidence="4">01-14</strain>
        <tissue evidence="4">Leaf</tissue>
    </source>
</reference>
<organism evidence="4 5">
    <name type="scientific">Citrus x changshan-huyou</name>
    <dbReference type="NCBI Taxonomy" id="2935761"/>
    <lineage>
        <taxon>Eukaryota</taxon>
        <taxon>Viridiplantae</taxon>
        <taxon>Streptophyta</taxon>
        <taxon>Embryophyta</taxon>
        <taxon>Tracheophyta</taxon>
        <taxon>Spermatophyta</taxon>
        <taxon>Magnoliopsida</taxon>
        <taxon>eudicotyledons</taxon>
        <taxon>Gunneridae</taxon>
        <taxon>Pentapetalae</taxon>
        <taxon>rosids</taxon>
        <taxon>malvids</taxon>
        <taxon>Sapindales</taxon>
        <taxon>Rutaceae</taxon>
        <taxon>Aurantioideae</taxon>
        <taxon>Citrus</taxon>
    </lineage>
</organism>
<evidence type="ECO:0000259" key="3">
    <source>
        <dbReference type="Pfam" id="PF02781"/>
    </source>
</evidence>
<proteinExistence type="predicted"/>
<dbReference type="EMBL" id="JBCGBO010000006">
    <property type="protein sequence ID" value="KAK9192554.1"/>
    <property type="molecule type" value="Genomic_DNA"/>
</dbReference>
<dbReference type="SUPFAM" id="SSF55347">
    <property type="entry name" value="Glyceraldehyde-3-phosphate dehydrogenase-like, C-terminal domain"/>
    <property type="match status" value="1"/>
</dbReference>
<dbReference type="InterPro" id="IPR001282">
    <property type="entry name" value="G6P_DH"/>
</dbReference>
<evidence type="ECO:0000313" key="5">
    <source>
        <dbReference type="Proteomes" id="UP001428341"/>
    </source>
</evidence>
<dbReference type="InterPro" id="IPR022675">
    <property type="entry name" value="G6P_DH_C"/>
</dbReference>
<name>A0AAP0QHT4_9ROSI</name>